<accession>S8E1P0</accession>
<evidence type="ECO:0000256" key="1">
    <source>
        <dbReference type="SAM" id="MobiDB-lite"/>
    </source>
</evidence>
<feature type="compositionally biased region" description="Low complexity" evidence="1">
    <location>
        <begin position="139"/>
        <end position="156"/>
    </location>
</feature>
<evidence type="ECO:0000313" key="3">
    <source>
        <dbReference type="Proteomes" id="UP000015241"/>
    </source>
</evidence>
<feature type="region of interest" description="Disordered" evidence="1">
    <location>
        <begin position="42"/>
        <end position="160"/>
    </location>
</feature>
<proteinExistence type="predicted"/>
<dbReference type="Proteomes" id="UP000015241">
    <property type="component" value="Unassembled WGS sequence"/>
</dbReference>
<reference evidence="2 3" key="1">
    <citation type="journal article" date="2012" name="Science">
        <title>The Paleozoic origin of enzymatic lignin decomposition reconstructed from 31 fungal genomes.</title>
        <authorList>
            <person name="Floudas D."/>
            <person name="Binder M."/>
            <person name="Riley R."/>
            <person name="Barry K."/>
            <person name="Blanchette R.A."/>
            <person name="Henrissat B."/>
            <person name="Martinez A.T."/>
            <person name="Otillar R."/>
            <person name="Spatafora J.W."/>
            <person name="Yadav J.S."/>
            <person name="Aerts A."/>
            <person name="Benoit I."/>
            <person name="Boyd A."/>
            <person name="Carlson A."/>
            <person name="Copeland A."/>
            <person name="Coutinho P.M."/>
            <person name="de Vries R.P."/>
            <person name="Ferreira P."/>
            <person name="Findley K."/>
            <person name="Foster B."/>
            <person name="Gaskell J."/>
            <person name="Glotzer D."/>
            <person name="Gorecki P."/>
            <person name="Heitman J."/>
            <person name="Hesse C."/>
            <person name="Hori C."/>
            <person name="Igarashi K."/>
            <person name="Jurgens J.A."/>
            <person name="Kallen N."/>
            <person name="Kersten P."/>
            <person name="Kohler A."/>
            <person name="Kuees U."/>
            <person name="Kumar T.K.A."/>
            <person name="Kuo A."/>
            <person name="LaButti K."/>
            <person name="Larrondo L.F."/>
            <person name="Lindquist E."/>
            <person name="Ling A."/>
            <person name="Lombard V."/>
            <person name="Lucas S."/>
            <person name="Lundell T."/>
            <person name="Martin R."/>
            <person name="McLaughlin D.J."/>
            <person name="Morgenstern I."/>
            <person name="Morin E."/>
            <person name="Murat C."/>
            <person name="Nagy L.G."/>
            <person name="Nolan M."/>
            <person name="Ohm R.A."/>
            <person name="Patyshakuliyeva A."/>
            <person name="Rokas A."/>
            <person name="Ruiz-Duenas F.J."/>
            <person name="Sabat G."/>
            <person name="Salamov A."/>
            <person name="Samejima M."/>
            <person name="Schmutz J."/>
            <person name="Slot J.C."/>
            <person name="St John F."/>
            <person name="Stenlid J."/>
            <person name="Sun H."/>
            <person name="Sun S."/>
            <person name="Syed K."/>
            <person name="Tsang A."/>
            <person name="Wiebenga A."/>
            <person name="Young D."/>
            <person name="Pisabarro A."/>
            <person name="Eastwood D.C."/>
            <person name="Martin F."/>
            <person name="Cullen D."/>
            <person name="Grigoriev I.V."/>
            <person name="Hibbett D.S."/>
        </authorList>
    </citation>
    <scope>NUCLEOTIDE SEQUENCE</scope>
    <source>
        <strain evidence="3">FP-58527</strain>
    </source>
</reference>
<feature type="compositionally biased region" description="Polar residues" evidence="1">
    <location>
        <begin position="91"/>
        <end position="100"/>
    </location>
</feature>
<dbReference type="InParanoid" id="S8E1P0"/>
<sequence length="369" mass="40229">MSSLSFASLYCDDYLYPGYPSMPELEDFSFVAEVSRRVPATWQEDDDSITSNGADTGRPFLLSSAGPSEAVEGDVSSGGSSSKRKREISDCSPSSTTGQETPAAVRNGWPTKNTRAPRGEPSRKRKRVAKENPHPRPAAPAALSTASASASASTSSHKQSVSYPVSELAWQYTGDPHLVRCLWLNEDGGVCSRSGSAEEVWAHICADHHMGHLALHEEGCAEQGTAEALSDVCAKKHVNEFKMALMQQEGCSAKTQVKCPVSSCKTTLALQGLPRHVSTVHFQSMWHCDLCTRKIRFCEKGLVVPNFVTLSRSPCVPVTTIPSRLRTVVSQERELFNTNGRRYFPTVKRTLAREETLGAIYHSGITTGY</sequence>
<dbReference type="HOGENOM" id="CLU_750140_0_0_1"/>
<dbReference type="OrthoDB" id="2815728at2759"/>
<name>S8E1P0_FOMSC</name>
<protein>
    <submittedName>
        <fullName evidence="2">Uncharacterized protein</fullName>
    </submittedName>
</protein>
<organism evidence="2 3">
    <name type="scientific">Fomitopsis schrenkii</name>
    <name type="common">Brown rot fungus</name>
    <dbReference type="NCBI Taxonomy" id="2126942"/>
    <lineage>
        <taxon>Eukaryota</taxon>
        <taxon>Fungi</taxon>
        <taxon>Dikarya</taxon>
        <taxon>Basidiomycota</taxon>
        <taxon>Agaricomycotina</taxon>
        <taxon>Agaricomycetes</taxon>
        <taxon>Polyporales</taxon>
        <taxon>Fomitopsis</taxon>
    </lineage>
</organism>
<gene>
    <name evidence="2" type="ORF">FOMPIDRAFT_1018358</name>
</gene>
<evidence type="ECO:0000313" key="2">
    <source>
        <dbReference type="EMBL" id="EPS97288.1"/>
    </source>
</evidence>
<dbReference type="EMBL" id="KE504177">
    <property type="protein sequence ID" value="EPS97288.1"/>
    <property type="molecule type" value="Genomic_DNA"/>
</dbReference>
<dbReference type="AlphaFoldDB" id="S8E1P0"/>
<keyword evidence="3" id="KW-1185">Reference proteome</keyword>